<keyword evidence="7" id="KW-1185">Reference proteome</keyword>
<keyword evidence="2" id="KW-0238">DNA-binding</keyword>
<proteinExistence type="predicted"/>
<dbReference type="EMBL" id="PDNW01000021">
    <property type="protein sequence ID" value="PLC48397.1"/>
    <property type="molecule type" value="Genomic_DNA"/>
</dbReference>
<evidence type="ECO:0000256" key="1">
    <source>
        <dbReference type="ARBA" id="ARBA00023015"/>
    </source>
</evidence>
<dbReference type="Pfam" id="PF01614">
    <property type="entry name" value="IclR_C"/>
    <property type="match status" value="1"/>
</dbReference>
<evidence type="ECO:0000256" key="3">
    <source>
        <dbReference type="ARBA" id="ARBA00023163"/>
    </source>
</evidence>
<dbReference type="PROSITE" id="PS51077">
    <property type="entry name" value="HTH_ICLR"/>
    <property type="match status" value="1"/>
</dbReference>
<dbReference type="SUPFAM" id="SSF46785">
    <property type="entry name" value="Winged helix' DNA-binding domain"/>
    <property type="match status" value="1"/>
</dbReference>
<evidence type="ECO:0000313" key="7">
    <source>
        <dbReference type="Proteomes" id="UP000234190"/>
    </source>
</evidence>
<dbReference type="InterPro" id="IPR029016">
    <property type="entry name" value="GAF-like_dom_sf"/>
</dbReference>
<dbReference type="Gene3D" id="3.30.450.40">
    <property type="match status" value="1"/>
</dbReference>
<dbReference type="InterPro" id="IPR036390">
    <property type="entry name" value="WH_DNA-bd_sf"/>
</dbReference>
<dbReference type="InterPro" id="IPR014757">
    <property type="entry name" value="Tscrpt_reg_IclR_C"/>
</dbReference>
<dbReference type="FunFam" id="1.10.10.10:FF:000056">
    <property type="entry name" value="IclR family transcriptional regulator"/>
    <property type="match status" value="1"/>
</dbReference>
<dbReference type="OrthoDB" id="5401369at2"/>
<dbReference type="InterPro" id="IPR036388">
    <property type="entry name" value="WH-like_DNA-bd_sf"/>
</dbReference>
<feature type="domain" description="HTH iclR-type" evidence="4">
    <location>
        <begin position="17"/>
        <end position="79"/>
    </location>
</feature>
<dbReference type="PANTHER" id="PTHR30136">
    <property type="entry name" value="HELIX-TURN-HELIX TRANSCRIPTIONAL REGULATOR, ICLR FAMILY"/>
    <property type="match status" value="1"/>
</dbReference>
<dbReference type="Gene3D" id="1.10.10.10">
    <property type="entry name" value="Winged helix-like DNA-binding domain superfamily/Winged helix DNA-binding domain"/>
    <property type="match status" value="1"/>
</dbReference>
<dbReference type="SMART" id="SM00346">
    <property type="entry name" value="HTH_ICLR"/>
    <property type="match status" value="1"/>
</dbReference>
<evidence type="ECO:0000313" key="6">
    <source>
        <dbReference type="EMBL" id="PLC48397.1"/>
    </source>
</evidence>
<accession>A0A2N4U079</accession>
<dbReference type="PANTHER" id="PTHR30136:SF33">
    <property type="entry name" value="TRANSCRIPTIONAL REGULATORY PROTEIN"/>
    <property type="match status" value="1"/>
</dbReference>
<protein>
    <submittedName>
        <fullName evidence="6">IclR family transcriptional regulator</fullName>
    </submittedName>
</protein>
<comment type="caution">
    <text evidence="6">The sequence shown here is derived from an EMBL/GenBank/DDBJ whole genome shotgun (WGS) entry which is preliminary data.</text>
</comment>
<dbReference type="GO" id="GO:0003700">
    <property type="term" value="F:DNA-binding transcription factor activity"/>
    <property type="evidence" value="ECO:0007669"/>
    <property type="project" value="TreeGrafter"/>
</dbReference>
<dbReference type="RefSeq" id="WP_102075445.1">
    <property type="nucleotide sequence ID" value="NZ_PDNW01000021.1"/>
</dbReference>
<keyword evidence="3" id="KW-0804">Transcription</keyword>
<dbReference type="GO" id="GO:0003677">
    <property type="term" value="F:DNA binding"/>
    <property type="evidence" value="ECO:0007669"/>
    <property type="project" value="UniProtKB-KW"/>
</dbReference>
<sequence length="263" mass="28500">MAPAGIEMQRAQDRHFVTALARGLEVLACFRSGNKVLSNQEIAKSCGLPKSTVSRLTSTLIRLGYLATDENSGKYCLGVATLALGVGMLAKLDIGQVAKPWMQEVADFSQGMVTLGVRDRLSMLYIENSRSRAALTLSMDVGSRIPIATSAIGRAYLAEATDQERLEIIERVRELDEQASQAIVHGIEQSLLDYHRLGCTCSFGDWNKDVNGIAVGVRLGGNFPVMAINCGGPASQLSSDFLINDVRPRLLDLVQKLKESTGR</sequence>
<keyword evidence="1" id="KW-0805">Transcription regulation</keyword>
<dbReference type="GO" id="GO:0045892">
    <property type="term" value="P:negative regulation of DNA-templated transcription"/>
    <property type="evidence" value="ECO:0007669"/>
    <property type="project" value="TreeGrafter"/>
</dbReference>
<organism evidence="6 7">
    <name type="scientific">Pollutimonas subterranea</name>
    <dbReference type="NCBI Taxonomy" id="2045210"/>
    <lineage>
        <taxon>Bacteria</taxon>
        <taxon>Pseudomonadati</taxon>
        <taxon>Pseudomonadota</taxon>
        <taxon>Betaproteobacteria</taxon>
        <taxon>Burkholderiales</taxon>
        <taxon>Alcaligenaceae</taxon>
        <taxon>Pollutimonas</taxon>
    </lineage>
</organism>
<gene>
    <name evidence="6" type="ORF">CR159_18510</name>
</gene>
<reference evidence="6 7" key="1">
    <citation type="submission" date="2017-10" db="EMBL/GenBank/DDBJ databases">
        <title>Two draft genome sequences of Pusillimonas sp. strains isolated from a nitrate- and radionuclide-contaminated groundwater in Russia.</title>
        <authorList>
            <person name="Grouzdev D.S."/>
            <person name="Tourova T.P."/>
            <person name="Goeva M.A."/>
            <person name="Babich T.L."/>
            <person name="Sokolova D.S."/>
            <person name="Abdullin R."/>
            <person name="Poltaraus A.B."/>
            <person name="Toshchakov S.V."/>
            <person name="Nazina T.N."/>
        </authorList>
    </citation>
    <scope>NUCLEOTIDE SEQUENCE [LARGE SCALE GENOMIC DNA]</scope>
    <source>
        <strain evidence="6 7">JR1/69-3-13</strain>
    </source>
</reference>
<dbReference type="SUPFAM" id="SSF55781">
    <property type="entry name" value="GAF domain-like"/>
    <property type="match status" value="1"/>
</dbReference>
<evidence type="ECO:0000259" key="4">
    <source>
        <dbReference type="PROSITE" id="PS51077"/>
    </source>
</evidence>
<dbReference type="InterPro" id="IPR005471">
    <property type="entry name" value="Tscrpt_reg_IclR_N"/>
</dbReference>
<dbReference type="PROSITE" id="PS51078">
    <property type="entry name" value="ICLR_ED"/>
    <property type="match status" value="1"/>
</dbReference>
<dbReference type="InterPro" id="IPR050707">
    <property type="entry name" value="HTH_MetabolicPath_Reg"/>
</dbReference>
<evidence type="ECO:0000256" key="2">
    <source>
        <dbReference type="ARBA" id="ARBA00023125"/>
    </source>
</evidence>
<dbReference type="Proteomes" id="UP000234190">
    <property type="component" value="Unassembled WGS sequence"/>
</dbReference>
<dbReference type="AlphaFoldDB" id="A0A2N4U079"/>
<name>A0A2N4U079_9BURK</name>
<evidence type="ECO:0000259" key="5">
    <source>
        <dbReference type="PROSITE" id="PS51078"/>
    </source>
</evidence>
<feature type="domain" description="IclR-ED" evidence="5">
    <location>
        <begin position="80"/>
        <end position="263"/>
    </location>
</feature>
<dbReference type="Pfam" id="PF09339">
    <property type="entry name" value="HTH_IclR"/>
    <property type="match status" value="1"/>
</dbReference>